<evidence type="ECO:0000256" key="1">
    <source>
        <dbReference type="ARBA" id="ARBA00005091"/>
    </source>
</evidence>
<feature type="active site" evidence="11 12">
    <location>
        <position position="200"/>
    </location>
</feature>
<comment type="catalytic activity">
    <reaction evidence="10 11">
        <text>L-glutamine + H2O = L-glutamate + NH4(+)</text>
        <dbReference type="Rhea" id="RHEA:15889"/>
        <dbReference type="ChEBI" id="CHEBI:15377"/>
        <dbReference type="ChEBI" id="CHEBI:28938"/>
        <dbReference type="ChEBI" id="CHEBI:29985"/>
        <dbReference type="ChEBI" id="CHEBI:58359"/>
        <dbReference type="EC" id="3.5.1.2"/>
    </reaction>
</comment>
<dbReference type="EC" id="4.3.2.10" evidence="11"/>
<keyword evidence="6 11" id="KW-0368">Histidine biosynthesis</keyword>
<dbReference type="GO" id="GO:0004359">
    <property type="term" value="F:glutaminase activity"/>
    <property type="evidence" value="ECO:0007669"/>
    <property type="project" value="UniProtKB-EC"/>
</dbReference>
<dbReference type="NCBIfam" id="TIGR01855">
    <property type="entry name" value="IMP_synth_hisH"/>
    <property type="match status" value="1"/>
</dbReference>
<feature type="active site" description="Nucleophile" evidence="11 12">
    <location>
        <position position="81"/>
    </location>
</feature>
<name>A0A2I1M611_9BIFI</name>
<evidence type="ECO:0000256" key="11">
    <source>
        <dbReference type="HAMAP-Rule" id="MF_00278"/>
    </source>
</evidence>
<comment type="caution">
    <text evidence="14">The sequence shown here is derived from an EMBL/GenBank/DDBJ whole genome shotgun (WGS) entry which is preliminary data.</text>
</comment>
<dbReference type="EMBL" id="PKGU01000002">
    <property type="protein sequence ID" value="PKZ15561.1"/>
    <property type="molecule type" value="Genomic_DNA"/>
</dbReference>
<dbReference type="Gene3D" id="3.40.50.880">
    <property type="match status" value="1"/>
</dbReference>
<keyword evidence="11" id="KW-0963">Cytoplasm</keyword>
<organism evidence="14 15">
    <name type="scientific">Alloscardovia omnicolens</name>
    <dbReference type="NCBI Taxonomy" id="419015"/>
    <lineage>
        <taxon>Bacteria</taxon>
        <taxon>Bacillati</taxon>
        <taxon>Actinomycetota</taxon>
        <taxon>Actinomycetes</taxon>
        <taxon>Bifidobacteriales</taxon>
        <taxon>Bifidobacteriaceae</taxon>
        <taxon>Alloscardovia</taxon>
    </lineage>
</organism>
<comment type="function">
    <text evidence="8 11">IGPS catalyzes the conversion of PRFAR and glutamine to IGP, AICAR and glutamate. The HisH subunit catalyzes the hydrolysis of glutamine to glutamate and ammonia as part of the synthesis of IGP and AICAR. The resulting ammonia molecule is channeled to the active site of HisF.</text>
</comment>
<feature type="active site" evidence="11 12">
    <location>
        <position position="202"/>
    </location>
</feature>
<dbReference type="InterPro" id="IPR017926">
    <property type="entry name" value="GATASE"/>
</dbReference>
<comment type="pathway">
    <text evidence="1 11">Amino-acid biosynthesis; L-histidine biosynthesis; L-histidine from 5-phospho-alpha-D-ribose 1-diphosphate: step 5/9.</text>
</comment>
<dbReference type="HAMAP" id="MF_00278">
    <property type="entry name" value="HisH"/>
    <property type="match status" value="1"/>
</dbReference>
<dbReference type="CDD" id="cd01748">
    <property type="entry name" value="GATase1_IGP_Synthase"/>
    <property type="match status" value="1"/>
</dbReference>
<dbReference type="InterPro" id="IPR029062">
    <property type="entry name" value="Class_I_gatase-like"/>
</dbReference>
<dbReference type="UniPathway" id="UPA00031">
    <property type="reaction ID" value="UER00010"/>
</dbReference>
<evidence type="ECO:0000256" key="8">
    <source>
        <dbReference type="ARBA" id="ARBA00025299"/>
    </source>
</evidence>
<evidence type="ECO:0000256" key="10">
    <source>
        <dbReference type="ARBA" id="ARBA00049534"/>
    </source>
</evidence>
<evidence type="ECO:0000256" key="2">
    <source>
        <dbReference type="ARBA" id="ARBA00011152"/>
    </source>
</evidence>
<dbReference type="GO" id="GO:0000107">
    <property type="term" value="F:imidazoleglycerol-phosphate synthase activity"/>
    <property type="evidence" value="ECO:0007669"/>
    <property type="project" value="UniProtKB-UniRule"/>
</dbReference>
<evidence type="ECO:0000313" key="15">
    <source>
        <dbReference type="Proteomes" id="UP000242263"/>
    </source>
</evidence>
<dbReference type="Proteomes" id="UP000242263">
    <property type="component" value="Unassembled WGS sequence"/>
</dbReference>
<dbReference type="InterPro" id="IPR010139">
    <property type="entry name" value="Imidazole-glycPsynth_HisH"/>
</dbReference>
<dbReference type="GO" id="GO:0016829">
    <property type="term" value="F:lyase activity"/>
    <property type="evidence" value="ECO:0007669"/>
    <property type="project" value="UniProtKB-KW"/>
</dbReference>
<evidence type="ECO:0000256" key="4">
    <source>
        <dbReference type="ARBA" id="ARBA00022801"/>
    </source>
</evidence>
<dbReference type="RefSeq" id="WP_034297812.1">
    <property type="nucleotide sequence ID" value="NZ_CAMYCS010000001.1"/>
</dbReference>
<feature type="domain" description="Glutamine amidotransferase" evidence="13">
    <location>
        <begin position="5"/>
        <end position="215"/>
    </location>
</feature>
<proteinExistence type="inferred from homology"/>
<accession>A0A2I1M611</accession>
<sequence length="223" mass="23758">MPSVVVFDYGFGNVRSMVRAIDNIGVDVELTSNRQAALDADGLVVPGVGAYAACMKGLRAAGGDDIVYERIAHSQPVLGVCVGEQVMFNEGNERSEYCEGLGLIAGSVNLLDAQVVPHMGWNTVQAPDSSSIFNNIASERFYFVHSYAAHAHADGSPIGVATHEDAFTQPVQACITTASYGNDTFIAAVEKGSLTVTQFHPEKSGEAGAQLLKNWVSTFNEKR</sequence>
<comment type="subcellular location">
    <subcellularLocation>
        <location evidence="11">Cytoplasm</location>
    </subcellularLocation>
</comment>
<dbReference type="EC" id="3.5.1.2" evidence="11"/>
<gene>
    <name evidence="11" type="primary">hisH</name>
    <name evidence="14" type="ORF">CYJ32_04140</name>
</gene>
<evidence type="ECO:0000259" key="13">
    <source>
        <dbReference type="Pfam" id="PF00117"/>
    </source>
</evidence>
<dbReference type="Pfam" id="PF00117">
    <property type="entry name" value="GATase"/>
    <property type="match status" value="1"/>
</dbReference>
<dbReference type="AlphaFoldDB" id="A0A2I1M611"/>
<dbReference type="PANTHER" id="PTHR42701">
    <property type="entry name" value="IMIDAZOLE GLYCEROL PHOSPHATE SYNTHASE SUBUNIT HISH"/>
    <property type="match status" value="1"/>
</dbReference>
<keyword evidence="4 11" id="KW-0378">Hydrolase</keyword>
<keyword evidence="7 11" id="KW-0456">Lyase</keyword>
<dbReference type="PROSITE" id="PS51273">
    <property type="entry name" value="GATASE_TYPE_1"/>
    <property type="match status" value="1"/>
</dbReference>
<keyword evidence="3 11" id="KW-0028">Amino-acid biosynthesis</keyword>
<dbReference type="PANTHER" id="PTHR42701:SF1">
    <property type="entry name" value="IMIDAZOLE GLYCEROL PHOSPHATE SYNTHASE SUBUNIT HISH"/>
    <property type="match status" value="1"/>
</dbReference>
<dbReference type="GO" id="GO:0005737">
    <property type="term" value="C:cytoplasm"/>
    <property type="evidence" value="ECO:0007669"/>
    <property type="project" value="UniProtKB-SubCell"/>
</dbReference>
<comment type="subunit">
    <text evidence="2 11">Heterodimer of HisH and HisF.</text>
</comment>
<evidence type="ECO:0000256" key="5">
    <source>
        <dbReference type="ARBA" id="ARBA00022962"/>
    </source>
</evidence>
<evidence type="ECO:0000256" key="12">
    <source>
        <dbReference type="PIRSR" id="PIRSR000495-1"/>
    </source>
</evidence>
<evidence type="ECO:0000313" key="14">
    <source>
        <dbReference type="EMBL" id="PKZ15561.1"/>
    </source>
</evidence>
<evidence type="ECO:0000256" key="9">
    <source>
        <dbReference type="ARBA" id="ARBA00047838"/>
    </source>
</evidence>
<protein>
    <recommendedName>
        <fullName evidence="11">Imidazole glycerol phosphate synthase subunit HisH</fullName>
        <ecNumber evidence="11">4.3.2.10</ecNumber>
    </recommendedName>
    <alternativeName>
        <fullName evidence="11">IGP synthase glutaminase subunit</fullName>
        <ecNumber evidence="11">3.5.1.2</ecNumber>
    </alternativeName>
    <alternativeName>
        <fullName evidence="11">IGP synthase subunit HisH</fullName>
    </alternativeName>
    <alternativeName>
        <fullName evidence="11">ImGP synthase subunit HisH</fullName>
        <shortName evidence="11">IGPS subunit HisH</shortName>
    </alternativeName>
</protein>
<dbReference type="GO" id="GO:0000105">
    <property type="term" value="P:L-histidine biosynthetic process"/>
    <property type="evidence" value="ECO:0007669"/>
    <property type="project" value="UniProtKB-UniRule"/>
</dbReference>
<keyword evidence="5 11" id="KW-0315">Glutamine amidotransferase</keyword>
<comment type="catalytic activity">
    <reaction evidence="9 11">
        <text>5-[(5-phospho-1-deoxy-D-ribulos-1-ylimino)methylamino]-1-(5-phospho-beta-D-ribosyl)imidazole-4-carboxamide + L-glutamine = D-erythro-1-(imidazol-4-yl)glycerol 3-phosphate + 5-amino-1-(5-phospho-beta-D-ribosyl)imidazole-4-carboxamide + L-glutamate + H(+)</text>
        <dbReference type="Rhea" id="RHEA:24793"/>
        <dbReference type="ChEBI" id="CHEBI:15378"/>
        <dbReference type="ChEBI" id="CHEBI:29985"/>
        <dbReference type="ChEBI" id="CHEBI:58278"/>
        <dbReference type="ChEBI" id="CHEBI:58359"/>
        <dbReference type="ChEBI" id="CHEBI:58475"/>
        <dbReference type="ChEBI" id="CHEBI:58525"/>
        <dbReference type="EC" id="4.3.2.10"/>
    </reaction>
</comment>
<evidence type="ECO:0000256" key="3">
    <source>
        <dbReference type="ARBA" id="ARBA00022605"/>
    </source>
</evidence>
<evidence type="ECO:0000256" key="6">
    <source>
        <dbReference type="ARBA" id="ARBA00023102"/>
    </source>
</evidence>
<dbReference type="PIRSF" id="PIRSF000495">
    <property type="entry name" value="Amidotransf_hisH"/>
    <property type="match status" value="1"/>
</dbReference>
<dbReference type="SUPFAM" id="SSF52317">
    <property type="entry name" value="Class I glutamine amidotransferase-like"/>
    <property type="match status" value="1"/>
</dbReference>
<reference evidence="14 15" key="1">
    <citation type="submission" date="2017-12" db="EMBL/GenBank/DDBJ databases">
        <title>Phylogenetic diversity of female urinary microbiome.</title>
        <authorList>
            <person name="Thomas-White K."/>
            <person name="Wolfe A.J."/>
        </authorList>
    </citation>
    <scope>NUCLEOTIDE SEQUENCE [LARGE SCALE GENOMIC DNA]</scope>
    <source>
        <strain evidence="14 15">UMB0064</strain>
    </source>
</reference>
<evidence type="ECO:0000256" key="7">
    <source>
        <dbReference type="ARBA" id="ARBA00023239"/>
    </source>
</evidence>